<evidence type="ECO:0000256" key="9">
    <source>
        <dbReference type="SAM" id="Phobius"/>
    </source>
</evidence>
<evidence type="ECO:0000256" key="4">
    <source>
        <dbReference type="ARBA" id="ARBA00022475"/>
    </source>
</evidence>
<dbReference type="InterPro" id="IPR004841">
    <property type="entry name" value="AA-permease/SLC12A_dom"/>
</dbReference>
<accession>A0A1L7CTM8</accession>
<sequence>MTVSSRPGVAPARDEHAAETAGYRRDLKHRHIQMIALGGALGTGLFLGAGGRLHAGGPGLAIVYAVCGLIGYLMLRSLGEMVVHRPTSGSFASYSREFLGDKAAFFAGWIYFMAWVTVGIAELTAIAVYLRYWPVFQSVPQWALVAVALVVVVGVNLTGVKVFGEAEFWFAFIKVAALVVFIVVGVAVIVTGHHVGGHEPGLATLAEGGGWFPNGVVPLVVMTQGVIFAYAGIDMIGVAAGETENPAREIPRAINTTVWRIVLFYVGSVFLLAVLLPAEVYSGDESPFVTFMTALGVPGAGDIMNLVVLTAALSSVNAGLYATARILKPLAHTGSAPAFLGRMSPTGVPRNGVWLTAGLMVAGIVLNYVVPHQAFEIVLNLGSVGILGMWLMIVASHAGMMRDVRAGRLERPAFRNPLGTASDVIVGAFLLGVVVLMGFDYPVGTWTLATAAVALPPLFAGGWWALHRRR</sequence>
<dbReference type="RefSeq" id="WP_075664197.1">
    <property type="nucleotide sequence ID" value="NZ_CP009247.1"/>
</dbReference>
<feature type="transmembrane region" description="Helical" evidence="9">
    <location>
        <begin position="445"/>
        <end position="466"/>
    </location>
</feature>
<reference evidence="11 12" key="1">
    <citation type="submission" date="2014-08" db="EMBL/GenBank/DDBJ databases">
        <title>Complete genome sequence of Corynebacterium frankenforstense ST18(T) (=DSM 45800(T)), isolated from raw cow milk.</title>
        <authorList>
            <person name="Ruckert C."/>
            <person name="Albersmeier A."/>
            <person name="Winkler A."/>
            <person name="Lipski A."/>
            <person name="Kalinowski J."/>
        </authorList>
    </citation>
    <scope>NUCLEOTIDE SEQUENCE [LARGE SCALE GENOMIC DNA]</scope>
    <source>
        <strain evidence="11 12">ST18</strain>
    </source>
</reference>
<feature type="transmembrane region" description="Helical" evidence="9">
    <location>
        <begin position="32"/>
        <end position="49"/>
    </location>
</feature>
<evidence type="ECO:0000256" key="6">
    <source>
        <dbReference type="ARBA" id="ARBA00022970"/>
    </source>
</evidence>
<evidence type="ECO:0000256" key="8">
    <source>
        <dbReference type="ARBA" id="ARBA00023136"/>
    </source>
</evidence>
<proteinExistence type="inferred from homology"/>
<evidence type="ECO:0000313" key="11">
    <source>
        <dbReference type="EMBL" id="APT89213.1"/>
    </source>
</evidence>
<dbReference type="FunFam" id="1.20.1740.10:FF:000001">
    <property type="entry name" value="Amino acid permease"/>
    <property type="match status" value="1"/>
</dbReference>
<dbReference type="PANTHER" id="PTHR43495">
    <property type="entry name" value="GABA PERMEASE"/>
    <property type="match status" value="1"/>
</dbReference>
<keyword evidence="6" id="KW-0029">Amino-acid transport</keyword>
<dbReference type="PIRSF" id="PIRSF006060">
    <property type="entry name" value="AA_transporter"/>
    <property type="match status" value="1"/>
</dbReference>
<evidence type="ECO:0000256" key="2">
    <source>
        <dbReference type="ARBA" id="ARBA00008583"/>
    </source>
</evidence>
<dbReference type="OrthoDB" id="5297508at2"/>
<feature type="transmembrane region" description="Helical" evidence="9">
    <location>
        <begin position="377"/>
        <end position="398"/>
    </location>
</feature>
<dbReference type="GO" id="GO:0005886">
    <property type="term" value="C:plasma membrane"/>
    <property type="evidence" value="ECO:0007669"/>
    <property type="project" value="UniProtKB-SubCell"/>
</dbReference>
<feature type="transmembrane region" description="Helical" evidence="9">
    <location>
        <begin position="303"/>
        <end position="322"/>
    </location>
</feature>
<evidence type="ECO:0000256" key="3">
    <source>
        <dbReference type="ARBA" id="ARBA00022448"/>
    </source>
</evidence>
<evidence type="ECO:0000256" key="1">
    <source>
        <dbReference type="ARBA" id="ARBA00004651"/>
    </source>
</evidence>
<comment type="similarity">
    <text evidence="2">Belongs to the amino acid-polyamine-organocation (APC) superfamily. Amino acid transporter (AAT) (TC 2.A.3.1) family.</text>
</comment>
<dbReference type="EMBL" id="CP009247">
    <property type="protein sequence ID" value="APT89213.1"/>
    <property type="molecule type" value="Genomic_DNA"/>
</dbReference>
<name>A0A1L7CTM8_9CORY</name>
<evidence type="ECO:0000256" key="5">
    <source>
        <dbReference type="ARBA" id="ARBA00022692"/>
    </source>
</evidence>
<dbReference type="Pfam" id="PF00324">
    <property type="entry name" value="AA_permease"/>
    <property type="match status" value="1"/>
</dbReference>
<dbReference type="GO" id="GO:0055085">
    <property type="term" value="P:transmembrane transport"/>
    <property type="evidence" value="ECO:0007669"/>
    <property type="project" value="InterPro"/>
</dbReference>
<dbReference type="InterPro" id="IPR004840">
    <property type="entry name" value="Amino_acid_permease_CS"/>
</dbReference>
<dbReference type="PROSITE" id="PS00218">
    <property type="entry name" value="AMINO_ACID_PERMEASE_1"/>
    <property type="match status" value="1"/>
</dbReference>
<protein>
    <submittedName>
        <fullName evidence="11">L-asparagine permease</fullName>
    </submittedName>
</protein>
<evidence type="ECO:0000256" key="7">
    <source>
        <dbReference type="ARBA" id="ARBA00022989"/>
    </source>
</evidence>
<feature type="transmembrane region" description="Helical" evidence="9">
    <location>
        <begin position="103"/>
        <end position="130"/>
    </location>
</feature>
<keyword evidence="12" id="KW-1185">Reference proteome</keyword>
<evidence type="ECO:0000313" key="12">
    <source>
        <dbReference type="Proteomes" id="UP000185434"/>
    </source>
</evidence>
<keyword evidence="8 9" id="KW-0472">Membrane</keyword>
<feature type="transmembrane region" description="Helical" evidence="9">
    <location>
        <begin position="55"/>
        <end position="75"/>
    </location>
</feature>
<dbReference type="AlphaFoldDB" id="A0A1L7CTM8"/>
<feature type="transmembrane region" description="Helical" evidence="9">
    <location>
        <begin position="352"/>
        <end position="371"/>
    </location>
</feature>
<dbReference type="KEGG" id="cfk:CFRA_08025"/>
<feature type="transmembrane region" description="Helical" evidence="9">
    <location>
        <begin position="216"/>
        <end position="240"/>
    </location>
</feature>
<feature type="transmembrane region" description="Helical" evidence="9">
    <location>
        <begin position="261"/>
        <end position="283"/>
    </location>
</feature>
<dbReference type="GO" id="GO:0006865">
    <property type="term" value="P:amino acid transport"/>
    <property type="evidence" value="ECO:0007669"/>
    <property type="project" value="UniProtKB-KW"/>
</dbReference>
<feature type="transmembrane region" description="Helical" evidence="9">
    <location>
        <begin position="142"/>
        <end position="163"/>
    </location>
</feature>
<dbReference type="Proteomes" id="UP000185434">
    <property type="component" value="Chromosome"/>
</dbReference>
<feature type="domain" description="Amino acid permease/ SLC12A" evidence="10">
    <location>
        <begin position="31"/>
        <end position="447"/>
    </location>
</feature>
<gene>
    <name evidence="11" type="ORF">CFRA_08025</name>
</gene>
<keyword evidence="4" id="KW-1003">Cell membrane</keyword>
<comment type="subcellular location">
    <subcellularLocation>
        <location evidence="1">Cell membrane</location>
        <topology evidence="1">Multi-pass membrane protein</topology>
    </subcellularLocation>
</comment>
<dbReference type="Gene3D" id="1.20.1740.10">
    <property type="entry name" value="Amino acid/polyamine transporter I"/>
    <property type="match status" value="1"/>
</dbReference>
<organism evidence="11 12">
    <name type="scientific">Corynebacterium frankenforstense DSM 45800</name>
    <dbReference type="NCBI Taxonomy" id="1437875"/>
    <lineage>
        <taxon>Bacteria</taxon>
        <taxon>Bacillati</taxon>
        <taxon>Actinomycetota</taxon>
        <taxon>Actinomycetes</taxon>
        <taxon>Mycobacteriales</taxon>
        <taxon>Corynebacteriaceae</taxon>
        <taxon>Corynebacterium</taxon>
    </lineage>
</organism>
<keyword evidence="7 9" id="KW-1133">Transmembrane helix</keyword>
<feature type="transmembrane region" description="Helical" evidence="9">
    <location>
        <begin position="175"/>
        <end position="196"/>
    </location>
</feature>
<keyword evidence="3" id="KW-0813">Transport</keyword>
<feature type="transmembrane region" description="Helical" evidence="9">
    <location>
        <begin position="418"/>
        <end position="439"/>
    </location>
</feature>
<dbReference type="PANTHER" id="PTHR43495:SF1">
    <property type="entry name" value="L-ASPARAGINE PERMEASE"/>
    <property type="match status" value="1"/>
</dbReference>
<keyword evidence="5 9" id="KW-0812">Transmembrane</keyword>
<evidence type="ECO:0000259" key="10">
    <source>
        <dbReference type="Pfam" id="PF00324"/>
    </source>
</evidence>